<keyword evidence="4 6" id="KW-1133">Transmembrane helix</keyword>
<feature type="transmembrane region" description="Helical" evidence="6">
    <location>
        <begin position="223"/>
        <end position="242"/>
    </location>
</feature>
<keyword evidence="8" id="KW-1185">Reference proteome</keyword>
<dbReference type="Proteomes" id="UP000717534">
    <property type="component" value="Unassembled WGS sequence"/>
</dbReference>
<feature type="transmembrane region" description="Helical" evidence="6">
    <location>
        <begin position="121"/>
        <end position="141"/>
    </location>
</feature>
<feature type="transmembrane region" description="Helical" evidence="6">
    <location>
        <begin position="248"/>
        <end position="273"/>
    </location>
</feature>
<protein>
    <submittedName>
        <fullName evidence="7">Oligosaccharide flippase family protein</fullName>
    </submittedName>
</protein>
<dbReference type="PANTHER" id="PTHR30250:SF26">
    <property type="entry name" value="PSMA PROTEIN"/>
    <property type="match status" value="1"/>
</dbReference>
<evidence type="ECO:0000256" key="5">
    <source>
        <dbReference type="ARBA" id="ARBA00023136"/>
    </source>
</evidence>
<feature type="transmembrane region" description="Helical" evidence="6">
    <location>
        <begin position="92"/>
        <end position="115"/>
    </location>
</feature>
<evidence type="ECO:0000313" key="8">
    <source>
        <dbReference type="Proteomes" id="UP000717534"/>
    </source>
</evidence>
<name>A0ABS3AYJ5_9BACT</name>
<feature type="transmembrane region" description="Helical" evidence="6">
    <location>
        <begin position="304"/>
        <end position="325"/>
    </location>
</feature>
<feature type="transmembrane region" description="Helical" evidence="6">
    <location>
        <begin position="182"/>
        <end position="203"/>
    </location>
</feature>
<evidence type="ECO:0000256" key="4">
    <source>
        <dbReference type="ARBA" id="ARBA00022989"/>
    </source>
</evidence>
<proteinExistence type="predicted"/>
<feature type="transmembrane region" description="Helical" evidence="6">
    <location>
        <begin position="40"/>
        <end position="58"/>
    </location>
</feature>
<accession>A0ABS3AYJ5</accession>
<keyword evidence="3 6" id="KW-0812">Transmembrane</keyword>
<evidence type="ECO:0000256" key="2">
    <source>
        <dbReference type="ARBA" id="ARBA00022475"/>
    </source>
</evidence>
<feature type="transmembrane region" description="Helical" evidence="6">
    <location>
        <begin position="373"/>
        <end position="392"/>
    </location>
</feature>
<feature type="transmembrane region" description="Helical" evidence="6">
    <location>
        <begin position="436"/>
        <end position="459"/>
    </location>
</feature>
<gene>
    <name evidence="7" type="ORF">JYU06_02575</name>
</gene>
<organism evidence="7 8">
    <name type="scientific">Desulfotalea psychrophila</name>
    <dbReference type="NCBI Taxonomy" id="84980"/>
    <lineage>
        <taxon>Bacteria</taxon>
        <taxon>Pseudomonadati</taxon>
        <taxon>Thermodesulfobacteriota</taxon>
        <taxon>Desulfobulbia</taxon>
        <taxon>Desulfobulbales</taxon>
        <taxon>Desulfocapsaceae</taxon>
        <taxon>Desulfotalea</taxon>
    </lineage>
</organism>
<dbReference type="EMBL" id="JAFITO010000013">
    <property type="protein sequence ID" value="MBN4068395.1"/>
    <property type="molecule type" value="Genomic_DNA"/>
</dbReference>
<sequence length="504" mass="56381">MPSVSHKLLSGATLRVIGFTIQILIAFFLSPYIIHTLGDRMYGFWVLIGTFIGYYGLLDFGLSTAVNRHIAGALGAKDDNTIRKVYSTAMPIFFGIGCIALLITVIIVIVSPWILTDPEEIPLFRAVILILGFNMAIDFLARVYIGTLQAQMNFHIVSFVQIAASLVRATLIVMALTAGYKILALAWISFFTTLASNMVYYYYARKKLPTLIFDIKSFSRSTATTLFSYSFFMMISQVANMLRFQVDVFVIASFLSLSAVTHYSIASTLVNYFNQLLGTIMSVFNPLFSQQEAAKEHEEIKETLFFATRISVAISSFVGFGMVAWGSPFIERWMGLEYQDAYPCLVVLVLGVLTFLWQTPAHSYIYATSKHKFLAVLNIIEGISNLLLSLVLVRYYGIFGVALGTFFSLSVSKLIVFPIYFAKVSSFLYAEYMKQLLLYVIKCGVALVVPFVITSFWIAADYAHLILVGLLSALFYALFSWVILLSKADRKILISAFLSVLNKV</sequence>
<feature type="transmembrane region" description="Helical" evidence="6">
    <location>
        <begin position="465"/>
        <end position="485"/>
    </location>
</feature>
<keyword evidence="2" id="KW-1003">Cell membrane</keyword>
<feature type="transmembrane region" description="Helical" evidence="6">
    <location>
        <begin position="398"/>
        <end position="424"/>
    </location>
</feature>
<evidence type="ECO:0000313" key="7">
    <source>
        <dbReference type="EMBL" id="MBN4068395.1"/>
    </source>
</evidence>
<evidence type="ECO:0000256" key="1">
    <source>
        <dbReference type="ARBA" id="ARBA00004651"/>
    </source>
</evidence>
<dbReference type="PANTHER" id="PTHR30250">
    <property type="entry name" value="PST FAMILY PREDICTED COLANIC ACID TRANSPORTER"/>
    <property type="match status" value="1"/>
</dbReference>
<feature type="transmembrane region" description="Helical" evidence="6">
    <location>
        <begin position="345"/>
        <end position="366"/>
    </location>
</feature>
<keyword evidence="5 6" id="KW-0472">Membrane</keyword>
<comment type="caution">
    <text evidence="7">The sequence shown here is derived from an EMBL/GenBank/DDBJ whole genome shotgun (WGS) entry which is preliminary data.</text>
</comment>
<feature type="transmembrane region" description="Helical" evidence="6">
    <location>
        <begin position="153"/>
        <end position="176"/>
    </location>
</feature>
<dbReference type="InterPro" id="IPR050833">
    <property type="entry name" value="Poly_Biosynth_Transport"/>
</dbReference>
<reference evidence="7 8" key="1">
    <citation type="submission" date="2021-02" db="EMBL/GenBank/DDBJ databases">
        <title>Activity-based single-cell genomes from oceanic crustal fluid captures similar information to metagenomic and metatranscriptomic surveys with orders of magnitude less sampling.</title>
        <authorList>
            <person name="D'Angelo T.S."/>
            <person name="Orcutt B.N."/>
        </authorList>
    </citation>
    <scope>NUCLEOTIDE SEQUENCE [LARGE SCALE GENOMIC DNA]</scope>
    <source>
        <strain evidence="7">AH-315-G02</strain>
    </source>
</reference>
<evidence type="ECO:0000256" key="6">
    <source>
        <dbReference type="SAM" id="Phobius"/>
    </source>
</evidence>
<comment type="subcellular location">
    <subcellularLocation>
        <location evidence="1">Cell membrane</location>
        <topology evidence="1">Multi-pass membrane protein</topology>
    </subcellularLocation>
</comment>
<dbReference type="Pfam" id="PF01943">
    <property type="entry name" value="Polysacc_synt"/>
    <property type="match status" value="1"/>
</dbReference>
<dbReference type="InterPro" id="IPR002797">
    <property type="entry name" value="Polysacc_synth"/>
</dbReference>
<feature type="transmembrane region" description="Helical" evidence="6">
    <location>
        <begin position="12"/>
        <end position="34"/>
    </location>
</feature>
<evidence type="ECO:0000256" key="3">
    <source>
        <dbReference type="ARBA" id="ARBA00022692"/>
    </source>
</evidence>